<protein>
    <submittedName>
        <fullName evidence="1">GNAT family N-acetyltransferase</fullName>
        <ecNumber evidence="1">2.3.1.-</ecNumber>
    </submittedName>
</protein>
<dbReference type="EC" id="2.3.1.-" evidence="1"/>
<evidence type="ECO:0000313" key="2">
    <source>
        <dbReference type="Proteomes" id="UP001550210"/>
    </source>
</evidence>
<dbReference type="EMBL" id="JBEXPZ010000010">
    <property type="protein sequence ID" value="MET9844838.1"/>
    <property type="molecule type" value="Genomic_DNA"/>
</dbReference>
<gene>
    <name evidence="1" type="ORF">ABZZ21_09685</name>
</gene>
<dbReference type="GO" id="GO:0016746">
    <property type="term" value="F:acyltransferase activity"/>
    <property type="evidence" value="ECO:0007669"/>
    <property type="project" value="UniProtKB-KW"/>
</dbReference>
<dbReference type="Gene3D" id="3.40.630.30">
    <property type="match status" value="1"/>
</dbReference>
<proteinExistence type="predicted"/>
<name>A0ABV2UTF4_9ACTN</name>
<dbReference type="RefSeq" id="WP_355395070.1">
    <property type="nucleotide sequence ID" value="NZ_JBEGHN010000005.1"/>
</dbReference>
<keyword evidence="2" id="KW-1185">Reference proteome</keyword>
<sequence length="169" mass="17682">MATALDAVATPDGLRLGARWALRSVADAPSERSRRPGRTYVVRSAEGGPELLVDLHRVPDHPVRACYPFGAQDVVVGLVLPGPDPAENGPGLAARLLRDLVPALFALSPRCRRVVAAPDEDDTATQLALEAGGFRRIGEADLPGGTVVLFAVEPPAVAGLSTALDDMPH</sequence>
<dbReference type="Pfam" id="PF13523">
    <property type="entry name" value="Acetyltransf_8"/>
    <property type="match status" value="1"/>
</dbReference>
<comment type="caution">
    <text evidence="1">The sequence shown here is derived from an EMBL/GenBank/DDBJ whole genome shotgun (WGS) entry which is preliminary data.</text>
</comment>
<keyword evidence="1" id="KW-0012">Acyltransferase</keyword>
<keyword evidence="1" id="KW-0808">Transferase</keyword>
<reference evidence="1 2" key="1">
    <citation type="submission" date="2024-06" db="EMBL/GenBank/DDBJ databases">
        <title>The Natural Products Discovery Center: Release of the First 8490 Sequenced Strains for Exploring Actinobacteria Biosynthetic Diversity.</title>
        <authorList>
            <person name="Kalkreuter E."/>
            <person name="Kautsar S.A."/>
            <person name="Yang D."/>
            <person name="Bader C.D."/>
            <person name="Teijaro C.N."/>
            <person name="Fluegel L."/>
            <person name="Davis C.M."/>
            <person name="Simpson J.R."/>
            <person name="Lauterbach L."/>
            <person name="Steele A.D."/>
            <person name="Gui C."/>
            <person name="Meng S."/>
            <person name="Li G."/>
            <person name="Viehrig K."/>
            <person name="Ye F."/>
            <person name="Su P."/>
            <person name="Kiefer A.F."/>
            <person name="Nichols A."/>
            <person name="Cepeda A.J."/>
            <person name="Yan W."/>
            <person name="Fan B."/>
            <person name="Jiang Y."/>
            <person name="Adhikari A."/>
            <person name="Zheng C.-J."/>
            <person name="Schuster L."/>
            <person name="Cowan T.M."/>
            <person name="Smanski M.J."/>
            <person name="Chevrette M.G."/>
            <person name="De Carvalho L.P.S."/>
            <person name="Shen B."/>
        </authorList>
    </citation>
    <scope>NUCLEOTIDE SEQUENCE [LARGE SCALE GENOMIC DNA]</scope>
    <source>
        <strain evidence="1 2">NPDC006434</strain>
    </source>
</reference>
<dbReference type="SUPFAM" id="SSF55729">
    <property type="entry name" value="Acyl-CoA N-acyltransferases (Nat)"/>
    <property type="match status" value="1"/>
</dbReference>
<evidence type="ECO:0000313" key="1">
    <source>
        <dbReference type="EMBL" id="MET9844838.1"/>
    </source>
</evidence>
<accession>A0ABV2UTF4</accession>
<dbReference type="InterPro" id="IPR016181">
    <property type="entry name" value="Acyl_CoA_acyltransferase"/>
</dbReference>
<dbReference type="Proteomes" id="UP001550210">
    <property type="component" value="Unassembled WGS sequence"/>
</dbReference>
<organism evidence="1 2">
    <name type="scientific">Streptomyces ossamyceticus</name>
    <dbReference type="NCBI Taxonomy" id="249581"/>
    <lineage>
        <taxon>Bacteria</taxon>
        <taxon>Bacillati</taxon>
        <taxon>Actinomycetota</taxon>
        <taxon>Actinomycetes</taxon>
        <taxon>Kitasatosporales</taxon>
        <taxon>Streptomycetaceae</taxon>
        <taxon>Streptomyces</taxon>
    </lineage>
</organism>